<dbReference type="PATRIC" id="fig|817.54.peg.11"/>
<dbReference type="RefSeq" id="WP_008782594.1">
    <property type="nucleotide sequence ID" value="NZ_CP036551.1"/>
</dbReference>
<accession>A0A081UIC5</accession>
<dbReference type="EMBL" id="KJ830768">
    <property type="protein sequence ID" value="AIT71652.1"/>
    <property type="molecule type" value="Genomic_DNA"/>
</dbReference>
<name>A0A081UIC5_BACFG</name>
<reference evidence="2" key="1">
    <citation type="journal article" date="2014" name="Int. J. Antimicrob. Agents">
        <title>Use of MALDI-TOF/MS for routine detection of cfiA gene-positive Bacteroides fragilis strains.</title>
        <authorList>
            <person name="Fenyvesi V.S."/>
            <person name="Urban E."/>
            <person name="Bartha N."/>
            <person name="Abrok M."/>
            <person name="Kostrzewa M."/>
            <person name="Nagy E."/>
            <person name="Minarovits J."/>
            <person name="Soki J."/>
        </authorList>
    </citation>
    <scope>NUCLEOTIDE SEQUENCE</scope>
    <source>
        <strain evidence="2">69566</strain>
        <plasmid evidence="2">pBF69566b</plasmid>
    </source>
</reference>
<geneLocation type="plasmid" evidence="2">
    <name>pBF69566b</name>
</geneLocation>
<evidence type="ECO:0000313" key="2">
    <source>
        <dbReference type="EMBL" id="AIT71652.1"/>
    </source>
</evidence>
<evidence type="ECO:0000256" key="1">
    <source>
        <dbReference type="SAM" id="MobiDB-lite"/>
    </source>
</evidence>
<feature type="region of interest" description="Disordered" evidence="1">
    <location>
        <begin position="1"/>
        <end position="25"/>
    </location>
</feature>
<dbReference type="AlphaFoldDB" id="A0A081UIC5"/>
<sequence>MEKEPGKKTGKGGAREGSGRKAVSGMYTKTMRVPTVMEEEVLCLIDMYSNWLKSGKMEKGMARRTTPEQRKRAIRSIQEILEYEKQSQKVHKQEEEDKRQLSLF</sequence>
<proteinExistence type="predicted"/>
<feature type="region of interest" description="Disordered" evidence="1">
    <location>
        <begin position="85"/>
        <end position="104"/>
    </location>
</feature>
<keyword evidence="2" id="KW-0614">Plasmid</keyword>
<protein>
    <submittedName>
        <fullName evidence="2">UmuD</fullName>
    </submittedName>
</protein>
<feature type="compositionally biased region" description="Basic and acidic residues" evidence="1">
    <location>
        <begin position="1"/>
        <end position="19"/>
    </location>
</feature>
<organism evidence="2">
    <name type="scientific">Bacteroides fragilis</name>
    <dbReference type="NCBI Taxonomy" id="817"/>
    <lineage>
        <taxon>Bacteria</taxon>
        <taxon>Pseudomonadati</taxon>
        <taxon>Bacteroidota</taxon>
        <taxon>Bacteroidia</taxon>
        <taxon>Bacteroidales</taxon>
        <taxon>Bacteroidaceae</taxon>
        <taxon>Bacteroides</taxon>
    </lineage>
</organism>